<feature type="region of interest" description="Disordered" evidence="1">
    <location>
        <begin position="397"/>
        <end position="496"/>
    </location>
</feature>
<dbReference type="EMBL" id="FWEW01003340">
    <property type="protein sequence ID" value="SLM39109.1"/>
    <property type="molecule type" value="Genomic_DNA"/>
</dbReference>
<feature type="compositionally biased region" description="Polar residues" evidence="1">
    <location>
        <begin position="220"/>
        <end position="238"/>
    </location>
</feature>
<feature type="compositionally biased region" description="Basic and acidic residues" evidence="1">
    <location>
        <begin position="310"/>
        <end position="321"/>
    </location>
</feature>
<feature type="compositionally biased region" description="Low complexity" evidence="1">
    <location>
        <begin position="299"/>
        <end position="309"/>
    </location>
</feature>
<feature type="compositionally biased region" description="Polar residues" evidence="1">
    <location>
        <begin position="255"/>
        <end position="264"/>
    </location>
</feature>
<dbReference type="InterPro" id="IPR011989">
    <property type="entry name" value="ARM-like"/>
</dbReference>
<protein>
    <submittedName>
        <fullName evidence="3">Formin, GTPase-binding domain</fullName>
    </submittedName>
</protein>
<feature type="compositionally biased region" description="Polar residues" evidence="1">
    <location>
        <begin position="36"/>
        <end position="50"/>
    </location>
</feature>
<evidence type="ECO:0000259" key="2">
    <source>
        <dbReference type="SMART" id="SM01140"/>
    </source>
</evidence>
<dbReference type="GO" id="GO:0030036">
    <property type="term" value="P:actin cytoskeleton organization"/>
    <property type="evidence" value="ECO:0007669"/>
    <property type="project" value="InterPro"/>
</dbReference>
<feature type="compositionally biased region" description="Basic and acidic residues" evidence="1">
    <location>
        <begin position="272"/>
        <end position="287"/>
    </location>
</feature>
<dbReference type="SMART" id="SM01140">
    <property type="entry name" value="Drf_GBD"/>
    <property type="match status" value="1"/>
</dbReference>
<feature type="compositionally biased region" description="Polar residues" evidence="1">
    <location>
        <begin position="459"/>
        <end position="471"/>
    </location>
</feature>
<feature type="compositionally biased region" description="Polar residues" evidence="1">
    <location>
        <begin position="481"/>
        <end position="496"/>
    </location>
</feature>
<keyword evidence="4" id="KW-1185">Reference proteome</keyword>
<dbReference type="InterPro" id="IPR010473">
    <property type="entry name" value="GTPase-bd"/>
</dbReference>
<reference evidence="4" key="1">
    <citation type="submission" date="2017-03" db="EMBL/GenBank/DDBJ databases">
        <authorList>
            <person name="Sharma R."/>
            <person name="Thines M."/>
        </authorList>
    </citation>
    <scope>NUCLEOTIDE SEQUENCE [LARGE SCALE GENOMIC DNA]</scope>
</reference>
<dbReference type="GO" id="GO:0003779">
    <property type="term" value="F:actin binding"/>
    <property type="evidence" value="ECO:0007669"/>
    <property type="project" value="InterPro"/>
</dbReference>
<organism evidence="3 4">
    <name type="scientific">Lasallia pustulata</name>
    <dbReference type="NCBI Taxonomy" id="136370"/>
    <lineage>
        <taxon>Eukaryota</taxon>
        <taxon>Fungi</taxon>
        <taxon>Dikarya</taxon>
        <taxon>Ascomycota</taxon>
        <taxon>Pezizomycotina</taxon>
        <taxon>Lecanoromycetes</taxon>
        <taxon>OSLEUM clade</taxon>
        <taxon>Umbilicariomycetidae</taxon>
        <taxon>Umbilicariales</taxon>
        <taxon>Umbilicariaceae</taxon>
        <taxon>Lasallia</taxon>
    </lineage>
</organism>
<name>A0A1W5D882_9LECA</name>
<feature type="compositionally biased region" description="Basic and acidic residues" evidence="1">
    <location>
        <begin position="160"/>
        <end position="174"/>
    </location>
</feature>
<dbReference type="InterPro" id="IPR016024">
    <property type="entry name" value="ARM-type_fold"/>
</dbReference>
<feature type="compositionally biased region" description="Polar residues" evidence="1">
    <location>
        <begin position="1"/>
        <end position="12"/>
    </location>
</feature>
<feature type="compositionally biased region" description="Basic and acidic residues" evidence="1">
    <location>
        <begin position="435"/>
        <end position="446"/>
    </location>
</feature>
<feature type="compositionally biased region" description="Basic and acidic residues" evidence="1">
    <location>
        <begin position="117"/>
        <end position="135"/>
    </location>
</feature>
<dbReference type="GO" id="GO:0031267">
    <property type="term" value="F:small GTPase binding"/>
    <property type="evidence" value="ECO:0007669"/>
    <property type="project" value="InterPro"/>
</dbReference>
<evidence type="ECO:0000313" key="4">
    <source>
        <dbReference type="Proteomes" id="UP000192927"/>
    </source>
</evidence>
<dbReference type="Pfam" id="PF06371">
    <property type="entry name" value="Drf_GBD"/>
    <property type="match status" value="1"/>
</dbReference>
<feature type="region of interest" description="Disordered" evidence="1">
    <location>
        <begin position="1"/>
        <end position="186"/>
    </location>
</feature>
<feature type="region of interest" description="Disordered" evidence="1">
    <location>
        <begin position="219"/>
        <end position="329"/>
    </location>
</feature>
<feature type="compositionally biased region" description="Polar residues" evidence="1">
    <location>
        <begin position="402"/>
        <end position="420"/>
    </location>
</feature>
<dbReference type="AlphaFoldDB" id="A0A1W5D882"/>
<dbReference type="Gene3D" id="1.25.10.10">
    <property type="entry name" value="Leucine-rich Repeat Variant"/>
    <property type="match status" value="1"/>
</dbReference>
<dbReference type="Proteomes" id="UP000192927">
    <property type="component" value="Unassembled WGS sequence"/>
</dbReference>
<feature type="compositionally biased region" description="Basic and acidic residues" evidence="1">
    <location>
        <begin position="77"/>
        <end position="101"/>
    </location>
</feature>
<proteinExistence type="predicted"/>
<sequence length="875" mass="96992">MDTAKGSTSTTENHQHKRTVLKSMMASRQHKRNPSAGATLSSNKTENITPNLPRLSREHPNLPPDHSHYNQPLGEVNHNREPSRSSPRKSLEIHEDNEGHPGLRKRTKSAVSLKSLVRKDKEKSPKKKHSEDPTQRKPKKSKSSTNLAALLSRPKSSKGLKQDETREPKDKENRTPPNSAGMAPPPIWAQFATRPAQEVDCGLRIASGDVEDEMAMYTPQEYSPSKQRNFNDYHQSTLARRPELKPRPKSAFLASGSSTTSFAETLSGLRKKSTDRDISRQPRDHPVISHNGENQQRLSSESKPSSQRSSIEDHKLVDEPPKSSLIMAKRGSRVAAAVAVFDGKSKESEKDSRMEPKMDIKAIDSAFEALLDSRNITQNMREKMRALDTIVKADFIKHNKPGSGSASASTLDGLSSTASSDRPLGKRSKTTDGVAGHDEVVHKNDDPGSPTKKSRPRSRTFTFSKGDSSPSKKQKGERPMSQVSPQDLSQAGSSKSLTSSGAAQALAFINKAPKPAVPEDFISYLRKVQKPELVEVGRLHKLRQLLRNETIAWVDSFITKGGMAEIVGLLYRTMEVEWREEHEDTLLHETLLCLKALCTTSLALHHLSSIQPTLFPALLAMLFDEEKKGPSEFSTRSIIISLLFTYLSTSPSDLLVSRARTILIYLHDPAAPEAAQPPGFITSIYHPRPYRIWCKEVVNVTKEVFWIFLHHLNIVPSPPPPPPSPDPSSYTTRHFPRDRAPVPAAPYVGGVEWEATNYLAAHLDLLNALVAALPAQEERNALRQEMRDSGFEKCMGNSLRTCKEKFYGGVHAGLATWVAAAREDGWDIRGVREGFREERRGRMSPKKVGKGEEAPRLEIPKLDFGGGEAGGAGWL</sequence>
<dbReference type="SUPFAM" id="SSF48371">
    <property type="entry name" value="ARM repeat"/>
    <property type="match status" value="1"/>
</dbReference>
<feature type="compositionally biased region" description="Basic and acidic residues" evidence="1">
    <location>
        <begin position="55"/>
        <end position="68"/>
    </location>
</feature>
<accession>A0A1W5D882</accession>
<feature type="domain" description="Formin GTPase-binding" evidence="2">
    <location>
        <begin position="355"/>
        <end position="646"/>
    </location>
</feature>
<evidence type="ECO:0000313" key="3">
    <source>
        <dbReference type="EMBL" id="SLM39109.1"/>
    </source>
</evidence>
<evidence type="ECO:0000256" key="1">
    <source>
        <dbReference type="SAM" id="MobiDB-lite"/>
    </source>
</evidence>